<keyword evidence="2" id="KW-1185">Reference proteome</keyword>
<dbReference type="EMBL" id="JAEKJR010000002">
    <property type="protein sequence ID" value="MBN8432153.1"/>
    <property type="molecule type" value="Genomic_DNA"/>
</dbReference>
<organism evidence="1 2">
    <name type="scientific">Microbulbifer salipaludis</name>
    <dbReference type="NCBI Taxonomy" id="187980"/>
    <lineage>
        <taxon>Bacteria</taxon>
        <taxon>Pseudomonadati</taxon>
        <taxon>Pseudomonadota</taxon>
        <taxon>Gammaproteobacteria</taxon>
        <taxon>Cellvibrionales</taxon>
        <taxon>Microbulbiferaceae</taxon>
        <taxon>Microbulbifer</taxon>
    </lineage>
</organism>
<dbReference type="RefSeq" id="WP_207003451.1">
    <property type="nucleotide sequence ID" value="NZ_JAEKJR010000002.1"/>
</dbReference>
<evidence type="ECO:0000313" key="1">
    <source>
        <dbReference type="EMBL" id="MBN8432153.1"/>
    </source>
</evidence>
<sequence length="98" mass="11217">MNAKLTAIALANLPDAAQKKAISDLPDNQVEAVQRALEDLNKTFTVREFKYLKSRDLEGLLSRFSDLPNEDEKRSRAIRELNLGEQMKRYLLEQLKLG</sequence>
<gene>
    <name evidence="1" type="ORF">JF535_14975</name>
</gene>
<accession>A0ABS3EA06</accession>
<name>A0ABS3EA06_9GAMM</name>
<proteinExistence type="predicted"/>
<reference evidence="1 2" key="1">
    <citation type="submission" date="2020-12" db="EMBL/GenBank/DDBJ databases">
        <title>Oil enriched cultivation method for isolating marine PHA-producing bacteria.</title>
        <authorList>
            <person name="Zheng W."/>
            <person name="Yu S."/>
            <person name="Huang Y."/>
        </authorList>
    </citation>
    <scope>NUCLEOTIDE SEQUENCE [LARGE SCALE GENOMIC DNA]</scope>
    <source>
        <strain evidence="1 2">SN0-2</strain>
    </source>
</reference>
<dbReference type="Proteomes" id="UP000664293">
    <property type="component" value="Unassembled WGS sequence"/>
</dbReference>
<comment type="caution">
    <text evidence="1">The sequence shown here is derived from an EMBL/GenBank/DDBJ whole genome shotgun (WGS) entry which is preliminary data.</text>
</comment>
<evidence type="ECO:0000313" key="2">
    <source>
        <dbReference type="Proteomes" id="UP000664293"/>
    </source>
</evidence>
<protein>
    <submittedName>
        <fullName evidence="1">Uncharacterized protein</fullName>
    </submittedName>
</protein>